<evidence type="ECO:0000256" key="1">
    <source>
        <dbReference type="ARBA" id="ARBA00001638"/>
    </source>
</evidence>
<dbReference type="SMART" id="SM00471">
    <property type="entry name" value="HDc"/>
    <property type="match status" value="1"/>
</dbReference>
<comment type="caution">
    <text evidence="9">The sequence shown here is derived from an EMBL/GenBank/DDBJ whole genome shotgun (WGS) entry which is preliminary data.</text>
</comment>
<accession>A0A2H0MPE4</accession>
<evidence type="ECO:0000313" key="10">
    <source>
        <dbReference type="Proteomes" id="UP000229381"/>
    </source>
</evidence>
<dbReference type="PANTHER" id="PTHR11845:SF13">
    <property type="entry name" value="5'-DEOXYNUCLEOTIDASE HDDC2"/>
    <property type="match status" value="1"/>
</dbReference>
<sequence length="199" mass="23846">MKQNQLKKLVSFFYEIGNLRKVIRAHQQMLLFQDLTDNIATHSFRTAFVGYFLAKELKADADKVIKMCLLHDIEEARSADQNWVHKRYIKVFEDEIRDEQLKDILHSKELIKLSKEYQEKKTLEAKITKDADLLDEILLLREYQLQGNKEAEFWLNPNKLKSQQEKLMHTKLAKALSKEAKKQEPTFWWKKLWTPNRRK</sequence>
<dbReference type="Gene3D" id="1.10.3210.10">
    <property type="entry name" value="Hypothetical protein af1432"/>
    <property type="match status" value="1"/>
</dbReference>
<name>A0A2H0MPE4_9BACT</name>
<protein>
    <recommendedName>
        <fullName evidence="5">5'-deoxynucleotidase</fullName>
        <ecNumber evidence="5">3.1.3.89</ecNumber>
    </recommendedName>
</protein>
<proteinExistence type="predicted"/>
<feature type="domain" description="HD/PDEase" evidence="8">
    <location>
        <begin position="35"/>
        <end position="146"/>
    </location>
</feature>
<comment type="cofactor">
    <cofactor evidence="2">
        <name>Mn(2+)</name>
        <dbReference type="ChEBI" id="CHEBI:29035"/>
    </cofactor>
</comment>
<dbReference type="Proteomes" id="UP000229381">
    <property type="component" value="Unassembled WGS sequence"/>
</dbReference>
<evidence type="ECO:0000256" key="5">
    <source>
        <dbReference type="ARBA" id="ARBA00012964"/>
    </source>
</evidence>
<dbReference type="GO" id="GO:0002953">
    <property type="term" value="F:5'-deoxynucleotidase activity"/>
    <property type="evidence" value="ECO:0007669"/>
    <property type="project" value="UniProtKB-EC"/>
</dbReference>
<evidence type="ECO:0000256" key="6">
    <source>
        <dbReference type="ARBA" id="ARBA00022723"/>
    </source>
</evidence>
<dbReference type="InterPro" id="IPR003607">
    <property type="entry name" value="HD/PDEase_dom"/>
</dbReference>
<reference evidence="9 10" key="1">
    <citation type="submission" date="2017-09" db="EMBL/GenBank/DDBJ databases">
        <title>Depth-based differentiation of microbial function through sediment-hosted aquifers and enrichment of novel symbionts in the deep terrestrial subsurface.</title>
        <authorList>
            <person name="Probst A.J."/>
            <person name="Ladd B."/>
            <person name="Jarett J.K."/>
            <person name="Geller-Mcgrath D.E."/>
            <person name="Sieber C.M."/>
            <person name="Emerson J.B."/>
            <person name="Anantharaman K."/>
            <person name="Thomas B.C."/>
            <person name="Malmstrom R."/>
            <person name="Stieglmeier M."/>
            <person name="Klingl A."/>
            <person name="Woyke T."/>
            <person name="Ryan C.M."/>
            <person name="Banfield J.F."/>
        </authorList>
    </citation>
    <scope>NUCLEOTIDE SEQUENCE [LARGE SCALE GENOMIC DNA]</scope>
    <source>
        <strain evidence="9">CG11_big_fil_rev_8_21_14_0_20_39_9</strain>
    </source>
</reference>
<comment type="catalytic activity">
    <reaction evidence="1">
        <text>a 2'-deoxyribonucleoside 5'-phosphate + H2O = a 2'-deoxyribonucleoside + phosphate</text>
        <dbReference type="Rhea" id="RHEA:36167"/>
        <dbReference type="ChEBI" id="CHEBI:15377"/>
        <dbReference type="ChEBI" id="CHEBI:18274"/>
        <dbReference type="ChEBI" id="CHEBI:43474"/>
        <dbReference type="ChEBI" id="CHEBI:65317"/>
        <dbReference type="EC" id="3.1.3.89"/>
    </reaction>
</comment>
<keyword evidence="7" id="KW-0378">Hydrolase</keyword>
<evidence type="ECO:0000256" key="3">
    <source>
        <dbReference type="ARBA" id="ARBA00001941"/>
    </source>
</evidence>
<dbReference type="SUPFAM" id="SSF109604">
    <property type="entry name" value="HD-domain/PDEase-like"/>
    <property type="match status" value="1"/>
</dbReference>
<evidence type="ECO:0000256" key="4">
    <source>
        <dbReference type="ARBA" id="ARBA00011738"/>
    </source>
</evidence>
<evidence type="ECO:0000259" key="8">
    <source>
        <dbReference type="SMART" id="SM00471"/>
    </source>
</evidence>
<dbReference type="PANTHER" id="PTHR11845">
    <property type="entry name" value="5'-DEOXYNUCLEOTIDASE HDDC2"/>
    <property type="match status" value="1"/>
</dbReference>
<keyword evidence="6" id="KW-0479">Metal-binding</keyword>
<dbReference type="AlphaFoldDB" id="A0A2H0MPE4"/>
<evidence type="ECO:0000313" key="9">
    <source>
        <dbReference type="EMBL" id="PIQ98523.1"/>
    </source>
</evidence>
<gene>
    <name evidence="9" type="ORF">COV64_00815</name>
</gene>
<dbReference type="GO" id="GO:0005737">
    <property type="term" value="C:cytoplasm"/>
    <property type="evidence" value="ECO:0007669"/>
    <property type="project" value="TreeGrafter"/>
</dbReference>
<organism evidence="9 10">
    <name type="scientific">Candidatus Nealsonbacteria bacterium CG11_big_fil_rev_8_21_14_0_20_39_9</name>
    <dbReference type="NCBI Taxonomy" id="1974715"/>
    <lineage>
        <taxon>Bacteria</taxon>
        <taxon>Candidatus Nealsoniibacteriota</taxon>
    </lineage>
</organism>
<dbReference type="GO" id="GO:0046872">
    <property type="term" value="F:metal ion binding"/>
    <property type="evidence" value="ECO:0007669"/>
    <property type="project" value="UniProtKB-KW"/>
</dbReference>
<dbReference type="EC" id="3.1.3.89" evidence="5"/>
<dbReference type="InterPro" id="IPR006674">
    <property type="entry name" value="HD_domain"/>
</dbReference>
<dbReference type="EMBL" id="PCWI01000018">
    <property type="protein sequence ID" value="PIQ98523.1"/>
    <property type="molecule type" value="Genomic_DNA"/>
</dbReference>
<dbReference type="CDD" id="cd00077">
    <property type="entry name" value="HDc"/>
    <property type="match status" value="1"/>
</dbReference>
<comment type="cofactor">
    <cofactor evidence="3">
        <name>Co(2+)</name>
        <dbReference type="ChEBI" id="CHEBI:48828"/>
    </cofactor>
</comment>
<comment type="subunit">
    <text evidence="4">Homodimer.</text>
</comment>
<dbReference type="Pfam" id="PF13023">
    <property type="entry name" value="HD_3"/>
    <property type="match status" value="1"/>
</dbReference>
<evidence type="ECO:0000256" key="2">
    <source>
        <dbReference type="ARBA" id="ARBA00001936"/>
    </source>
</evidence>
<dbReference type="InterPro" id="IPR039356">
    <property type="entry name" value="YfbR/HDDC2"/>
</dbReference>
<evidence type="ECO:0000256" key="7">
    <source>
        <dbReference type="ARBA" id="ARBA00022801"/>
    </source>
</evidence>